<dbReference type="EMBL" id="JANJQO010000128">
    <property type="protein sequence ID" value="KAJ2981484.1"/>
    <property type="molecule type" value="Genomic_DNA"/>
</dbReference>
<keyword evidence="2" id="KW-1185">Reference proteome</keyword>
<evidence type="ECO:0000313" key="1">
    <source>
        <dbReference type="EMBL" id="KAJ2981484.1"/>
    </source>
</evidence>
<gene>
    <name evidence="1" type="ORF">NQ176_g1991</name>
</gene>
<evidence type="ECO:0000313" key="2">
    <source>
        <dbReference type="Proteomes" id="UP001143910"/>
    </source>
</evidence>
<organism evidence="1 2">
    <name type="scientific">Zarea fungicola</name>
    <dbReference type="NCBI Taxonomy" id="93591"/>
    <lineage>
        <taxon>Eukaryota</taxon>
        <taxon>Fungi</taxon>
        <taxon>Dikarya</taxon>
        <taxon>Ascomycota</taxon>
        <taxon>Pezizomycotina</taxon>
        <taxon>Sordariomycetes</taxon>
        <taxon>Hypocreomycetidae</taxon>
        <taxon>Hypocreales</taxon>
        <taxon>Cordycipitaceae</taxon>
        <taxon>Zarea</taxon>
    </lineage>
</organism>
<sequence length="908" mass="101407">MAQVSVFEQLRSAETNGLHDLHDEICRMGIETATDFPQIVAFGLQNAGKSSVLHAITQIHFPVDPDICTRFATEIILRRGPERRAKVSVVFASAARPAEILSNTTFKKQDLPEIIEEAKRVMFISDPNSKFSNDVLRVEIEGPTLRPLRLIDLPGLFLAGVAAKPQRSKWVVNKIIQDYLTRENSIILLVVAANVCLVEQAALHRVKSYDPEGERTIGVITHPDQAVADDRNHFICMARNDPDYHKLKLGWHVLQNKAGGDGTKRNAYWQRDELESKFLERSDWRFVPASDRGVAMLRLKLKNAIHQQTQRSMQAMVADLEMNLHARERELADLGPARPNPQDVRSYLVLKASEFQMLSRDAILGHYNGPFFRDRGDEARLRAQLQHYNAAFDYVLKEKGATHTISKGQGPFFVSPFVPSRFKDLLQTYPYGVEAPQTICRDKLSARLSEKAAAYRGLELPGGVSERLTLELFMEASVKWKDIAQRHTFMALYKCRDFICLLFEYLMGPALENSTTDAIFRSIVDPFIEECEMLLADKIAELMEPYEEGYAIPADDEFLDSLLQKKNHVENGNSTAETSAALTQRPKFGSSVSPSTSSNSNAGFDPSDVIMKMETYYEMSRRTFTNNVINLALERCLVRRIPIMFSPAAVSNMTDDEVLALASDSVETQSRRDDLKKEIGVFEAALKRCRKHWFGKPNLRGPATKQEGSALGTSQSRRAGPISVPPSTKSASLSSSDNEPLRPLQKDSNEREESNKDSNNRSEKNKTESNKVESIGNESSDGSESSKYDSKGIETDAKTVKKQISAMATENECPKMTKPPAGAADCATKFSPQTAKQDGNRTSRSVFSTYDPHLFKSSPKTGQNPFYFHTKPASNTGKLRPTITPDDETSENETPDATPDETPDDTAA</sequence>
<proteinExistence type="predicted"/>
<protein>
    <submittedName>
        <fullName evidence="1">Uncharacterized protein</fullName>
    </submittedName>
</protein>
<accession>A0ACC1NRD8</accession>
<dbReference type="Proteomes" id="UP001143910">
    <property type="component" value="Unassembled WGS sequence"/>
</dbReference>
<name>A0ACC1NRD8_9HYPO</name>
<reference evidence="1" key="1">
    <citation type="submission" date="2022-08" db="EMBL/GenBank/DDBJ databases">
        <title>Genome Sequence of Lecanicillium fungicola.</title>
        <authorList>
            <person name="Buettner E."/>
        </authorList>
    </citation>
    <scope>NUCLEOTIDE SEQUENCE</scope>
    <source>
        <strain evidence="1">Babe33</strain>
    </source>
</reference>
<comment type="caution">
    <text evidence="1">The sequence shown here is derived from an EMBL/GenBank/DDBJ whole genome shotgun (WGS) entry which is preliminary data.</text>
</comment>